<proteinExistence type="inferred from homology"/>
<dbReference type="OrthoDB" id="7255919at2"/>
<dbReference type="PANTHER" id="PTHR30614">
    <property type="entry name" value="MEMBRANE COMPONENT OF AMINO ACID ABC TRANSPORTER"/>
    <property type="match status" value="1"/>
</dbReference>
<evidence type="ECO:0000256" key="7">
    <source>
        <dbReference type="ARBA" id="ARBA00023136"/>
    </source>
</evidence>
<dbReference type="InterPro" id="IPR010065">
    <property type="entry name" value="AA_ABC_transptr_permease_3TM"/>
</dbReference>
<evidence type="ECO:0000256" key="2">
    <source>
        <dbReference type="ARBA" id="ARBA00010072"/>
    </source>
</evidence>
<dbReference type="AlphaFoldDB" id="J0H9K5"/>
<feature type="domain" description="ABC transmembrane type-1" evidence="9">
    <location>
        <begin position="17"/>
        <end position="198"/>
    </location>
</feature>
<evidence type="ECO:0000256" key="6">
    <source>
        <dbReference type="ARBA" id="ARBA00022989"/>
    </source>
</evidence>
<keyword evidence="4" id="KW-1003">Cell membrane</keyword>
<dbReference type="InterPro" id="IPR035906">
    <property type="entry name" value="MetI-like_sf"/>
</dbReference>
<comment type="subcellular location">
    <subcellularLocation>
        <location evidence="1">Cell inner membrane</location>
        <topology evidence="1">Multi-pass membrane protein</topology>
    </subcellularLocation>
    <subcellularLocation>
        <location evidence="8">Cell membrane</location>
        <topology evidence="8">Multi-pass membrane protein</topology>
    </subcellularLocation>
</comment>
<dbReference type="Gene3D" id="1.10.3720.10">
    <property type="entry name" value="MetI-like"/>
    <property type="match status" value="1"/>
</dbReference>
<keyword evidence="7 8" id="KW-0472">Membrane</keyword>
<dbReference type="Proteomes" id="UP000005092">
    <property type="component" value="Unassembled WGS sequence"/>
</dbReference>
<dbReference type="CDD" id="cd06261">
    <property type="entry name" value="TM_PBP2"/>
    <property type="match status" value="1"/>
</dbReference>
<dbReference type="SUPFAM" id="SSF161098">
    <property type="entry name" value="MetI-like"/>
    <property type="match status" value="1"/>
</dbReference>
<gene>
    <name evidence="10" type="ORF">Rleg9DRAFT_6013</name>
</gene>
<keyword evidence="6 8" id="KW-1133">Transmembrane helix</keyword>
<dbReference type="GO" id="GO:0043190">
    <property type="term" value="C:ATP-binding cassette (ABC) transporter complex"/>
    <property type="evidence" value="ECO:0007669"/>
    <property type="project" value="InterPro"/>
</dbReference>
<dbReference type="EMBL" id="JH719381">
    <property type="protein sequence ID" value="EJB07038.1"/>
    <property type="molecule type" value="Genomic_DNA"/>
</dbReference>
<evidence type="ECO:0000313" key="11">
    <source>
        <dbReference type="Proteomes" id="UP000005092"/>
    </source>
</evidence>
<organism evidence="10 11">
    <name type="scientific">Rhizobium leguminosarum bv. trifolii WSM597</name>
    <dbReference type="NCBI Taxonomy" id="754764"/>
    <lineage>
        <taxon>Bacteria</taxon>
        <taxon>Pseudomonadati</taxon>
        <taxon>Pseudomonadota</taxon>
        <taxon>Alphaproteobacteria</taxon>
        <taxon>Hyphomicrobiales</taxon>
        <taxon>Rhizobiaceae</taxon>
        <taxon>Rhizobium/Agrobacterium group</taxon>
        <taxon>Rhizobium</taxon>
    </lineage>
</organism>
<sequence length="218" mass="23985">MTEFTLWDIIRNLLIATKWTLVLSLVAFVGGAGIGFCLLLIRVGKYRAGRMLVAMYVSMFQGTPLLMQMFLAYFGLGLLGFDVPAWLAAGGALVLWSSAFLTEIWRGCVKAIARGQWEASCSLGMTFLQQMRYVIVPQAVRLALPPTTGFVVQVVKATALTSIVGFIELSRAAVSIANATYQPATVYGFVALIYFVINWPMSKASQHLEGRLHVTRKH</sequence>
<evidence type="ECO:0000256" key="5">
    <source>
        <dbReference type="ARBA" id="ARBA00022692"/>
    </source>
</evidence>
<evidence type="ECO:0000259" key="9">
    <source>
        <dbReference type="PROSITE" id="PS50928"/>
    </source>
</evidence>
<reference evidence="10 11" key="1">
    <citation type="submission" date="2012-02" db="EMBL/GenBank/DDBJ databases">
        <title>Improved High-Quality Draft Sequence of Rhizobium leguminosarum bv. trifolii WSM597.</title>
        <authorList>
            <consortium name="US DOE Joint Genome Institute"/>
            <person name="Lucas S."/>
            <person name="Han J."/>
            <person name="Lapidus A."/>
            <person name="Cheng J.-F."/>
            <person name="Goodwin L."/>
            <person name="Pitluck S."/>
            <person name="Peters L."/>
            <person name="Ovchinnikova G."/>
            <person name="Held B."/>
            <person name="Detter J.C."/>
            <person name="Han C."/>
            <person name="Tapia R."/>
            <person name="Land M."/>
            <person name="Hauser L."/>
            <person name="Kyrpides N."/>
            <person name="Ivanova N."/>
            <person name="Pagani I."/>
            <person name="Brau L."/>
            <person name="Yates R."/>
            <person name="O'Hara G."/>
            <person name="Rui T."/>
            <person name="Howieson J."/>
            <person name="Reeve W."/>
            <person name="Woyke T."/>
        </authorList>
    </citation>
    <scope>NUCLEOTIDE SEQUENCE [LARGE SCALE GENOMIC DNA]</scope>
    <source>
        <strain evidence="10 11">WSM597</strain>
    </source>
</reference>
<keyword evidence="3 8" id="KW-0813">Transport</keyword>
<dbReference type="HOGENOM" id="CLU_019602_1_0_5"/>
<protein>
    <submittedName>
        <fullName evidence="10">Amine acid ABC transporter, permease protein, 3-TM region, His/Glu/Gln/Arg/opine family</fullName>
    </submittedName>
</protein>
<dbReference type="Pfam" id="PF00528">
    <property type="entry name" value="BPD_transp_1"/>
    <property type="match status" value="1"/>
</dbReference>
<evidence type="ECO:0000256" key="1">
    <source>
        <dbReference type="ARBA" id="ARBA00004429"/>
    </source>
</evidence>
<keyword evidence="5 8" id="KW-0812">Transmembrane</keyword>
<dbReference type="PROSITE" id="PS50928">
    <property type="entry name" value="ABC_TM1"/>
    <property type="match status" value="1"/>
</dbReference>
<evidence type="ECO:0000313" key="10">
    <source>
        <dbReference type="EMBL" id="EJB07038.1"/>
    </source>
</evidence>
<name>J0H9K5_RHILT</name>
<evidence type="ECO:0000256" key="8">
    <source>
        <dbReference type="RuleBase" id="RU363032"/>
    </source>
</evidence>
<feature type="transmembrane region" description="Helical" evidence="8">
    <location>
        <begin position="53"/>
        <end position="79"/>
    </location>
</feature>
<accession>J0H9K5</accession>
<evidence type="ECO:0000256" key="4">
    <source>
        <dbReference type="ARBA" id="ARBA00022475"/>
    </source>
</evidence>
<comment type="similarity">
    <text evidence="2">Belongs to the binding-protein-dependent transport system permease family. HisMQ subfamily.</text>
</comment>
<feature type="transmembrane region" description="Helical" evidence="8">
    <location>
        <begin position="85"/>
        <end position="105"/>
    </location>
</feature>
<dbReference type="NCBIfam" id="TIGR01726">
    <property type="entry name" value="HEQRo_perm_3TM"/>
    <property type="match status" value="1"/>
</dbReference>
<feature type="transmembrane region" description="Helical" evidence="8">
    <location>
        <begin position="20"/>
        <end position="41"/>
    </location>
</feature>
<dbReference type="GO" id="GO:0006865">
    <property type="term" value="P:amino acid transport"/>
    <property type="evidence" value="ECO:0007669"/>
    <property type="project" value="TreeGrafter"/>
</dbReference>
<dbReference type="GO" id="GO:0022857">
    <property type="term" value="F:transmembrane transporter activity"/>
    <property type="evidence" value="ECO:0007669"/>
    <property type="project" value="InterPro"/>
</dbReference>
<dbReference type="InterPro" id="IPR000515">
    <property type="entry name" value="MetI-like"/>
</dbReference>
<dbReference type="InterPro" id="IPR043429">
    <property type="entry name" value="ArtM/GltK/GlnP/TcyL/YhdX-like"/>
</dbReference>
<evidence type="ECO:0000256" key="3">
    <source>
        <dbReference type="ARBA" id="ARBA00022448"/>
    </source>
</evidence>
<dbReference type="PANTHER" id="PTHR30614:SF34">
    <property type="entry name" value="BLR6398 PROTEIN"/>
    <property type="match status" value="1"/>
</dbReference>
<dbReference type="RefSeq" id="WP_003592511.1">
    <property type="nucleotide sequence ID" value="NZ_JH719381.1"/>
</dbReference>